<sequence length="86" mass="9572">MKILLINPPGETSFVTPPLGLMYLAASLKKAGHQPLILDFLLEKINQDSLFRVISQDVKIVCMSAVTPLIHKAIFLANLIKKKFPE</sequence>
<dbReference type="GO" id="GO:0031419">
    <property type="term" value="F:cobalamin binding"/>
    <property type="evidence" value="ECO:0007669"/>
    <property type="project" value="InterPro"/>
</dbReference>
<dbReference type="EMBL" id="BARS01044969">
    <property type="protein sequence ID" value="GAG41156.1"/>
    <property type="molecule type" value="Genomic_DNA"/>
</dbReference>
<dbReference type="AlphaFoldDB" id="X0YX43"/>
<evidence type="ECO:0000313" key="2">
    <source>
        <dbReference type="EMBL" id="GAG41156.1"/>
    </source>
</evidence>
<dbReference type="PROSITE" id="PS51332">
    <property type="entry name" value="B12_BINDING"/>
    <property type="match status" value="1"/>
</dbReference>
<dbReference type="InterPro" id="IPR006158">
    <property type="entry name" value="Cobalamin-bd"/>
</dbReference>
<accession>X0YX43</accession>
<comment type="caution">
    <text evidence="2">The sequence shown here is derived from an EMBL/GenBank/DDBJ whole genome shotgun (WGS) entry which is preliminary data.</text>
</comment>
<gene>
    <name evidence="2" type="ORF">S01H1_67870</name>
</gene>
<reference evidence="2" key="1">
    <citation type="journal article" date="2014" name="Front. Microbiol.">
        <title>High frequency of phylogenetically diverse reductive dehalogenase-homologous genes in deep subseafloor sedimentary metagenomes.</title>
        <authorList>
            <person name="Kawai M."/>
            <person name="Futagami T."/>
            <person name="Toyoda A."/>
            <person name="Takaki Y."/>
            <person name="Nishi S."/>
            <person name="Hori S."/>
            <person name="Arai W."/>
            <person name="Tsubouchi T."/>
            <person name="Morono Y."/>
            <person name="Uchiyama I."/>
            <person name="Ito T."/>
            <person name="Fujiyama A."/>
            <person name="Inagaki F."/>
            <person name="Takami H."/>
        </authorList>
    </citation>
    <scope>NUCLEOTIDE SEQUENCE</scope>
    <source>
        <strain evidence="2">Expedition CK06-06</strain>
    </source>
</reference>
<feature type="non-terminal residue" evidence="2">
    <location>
        <position position="86"/>
    </location>
</feature>
<name>X0YX43_9ZZZZ</name>
<dbReference type="GO" id="GO:0046872">
    <property type="term" value="F:metal ion binding"/>
    <property type="evidence" value="ECO:0007669"/>
    <property type="project" value="InterPro"/>
</dbReference>
<evidence type="ECO:0000259" key="1">
    <source>
        <dbReference type="PROSITE" id="PS51332"/>
    </source>
</evidence>
<organism evidence="2">
    <name type="scientific">marine sediment metagenome</name>
    <dbReference type="NCBI Taxonomy" id="412755"/>
    <lineage>
        <taxon>unclassified sequences</taxon>
        <taxon>metagenomes</taxon>
        <taxon>ecological metagenomes</taxon>
    </lineage>
</organism>
<dbReference type="Gene3D" id="3.40.50.280">
    <property type="entry name" value="Cobalamin-binding domain"/>
    <property type="match status" value="1"/>
</dbReference>
<feature type="domain" description="B12-binding" evidence="1">
    <location>
        <begin position="1"/>
        <end position="86"/>
    </location>
</feature>
<proteinExistence type="predicted"/>
<protein>
    <recommendedName>
        <fullName evidence="1">B12-binding domain-containing protein</fullName>
    </recommendedName>
</protein>